<dbReference type="AlphaFoldDB" id="A0AAV5VWB7"/>
<accession>A0AAV5VWB7</accession>
<feature type="non-terminal residue" evidence="2">
    <location>
        <position position="1"/>
    </location>
</feature>
<reference evidence="2" key="1">
    <citation type="submission" date="2023-10" db="EMBL/GenBank/DDBJ databases">
        <title>Genome assembly of Pristionchus species.</title>
        <authorList>
            <person name="Yoshida K."/>
            <person name="Sommer R.J."/>
        </authorList>
    </citation>
    <scope>NUCLEOTIDE SEQUENCE</scope>
    <source>
        <strain evidence="2">RS5133</strain>
    </source>
</reference>
<feature type="transmembrane region" description="Helical" evidence="1">
    <location>
        <begin position="75"/>
        <end position="99"/>
    </location>
</feature>
<feature type="transmembrane region" description="Helical" evidence="1">
    <location>
        <begin position="35"/>
        <end position="63"/>
    </location>
</feature>
<name>A0AAV5VWB7_9BILA</name>
<keyword evidence="1" id="KW-1133">Transmembrane helix</keyword>
<organism evidence="2 3">
    <name type="scientific">Pristionchus fissidentatus</name>
    <dbReference type="NCBI Taxonomy" id="1538716"/>
    <lineage>
        <taxon>Eukaryota</taxon>
        <taxon>Metazoa</taxon>
        <taxon>Ecdysozoa</taxon>
        <taxon>Nematoda</taxon>
        <taxon>Chromadorea</taxon>
        <taxon>Rhabditida</taxon>
        <taxon>Rhabditina</taxon>
        <taxon>Diplogasteromorpha</taxon>
        <taxon>Diplogasteroidea</taxon>
        <taxon>Neodiplogasteridae</taxon>
        <taxon>Pristionchus</taxon>
    </lineage>
</organism>
<protein>
    <recommendedName>
        <fullName evidence="4">Major facilitator superfamily (MFS) profile domain-containing protein</fullName>
    </recommendedName>
</protein>
<keyword evidence="3" id="KW-1185">Reference proteome</keyword>
<evidence type="ECO:0000313" key="2">
    <source>
        <dbReference type="EMBL" id="GMT22558.1"/>
    </source>
</evidence>
<dbReference type="SUPFAM" id="SSF103473">
    <property type="entry name" value="MFS general substrate transporter"/>
    <property type="match status" value="1"/>
</dbReference>
<dbReference type="InterPro" id="IPR036259">
    <property type="entry name" value="MFS_trans_sf"/>
</dbReference>
<sequence>IFVVFRTLAASASAGFGVLTPVTLAHLFQDRTLGVALMIMSACEALSGLVTAIISSSLVASGVSWKVGLLPGPVITVLPALGLLCLMKAFMFWIAPLILSAWSAFPEVFLNLSYPSVTALNALTMLSGSMIGLPSLLWLAQEKMQSWNHGTGPFAGRKGYERAYPVVVAAG</sequence>
<feature type="non-terminal residue" evidence="2">
    <location>
        <position position="171"/>
    </location>
</feature>
<gene>
    <name evidence="2" type="ORF">PFISCL1PPCAC_13855</name>
</gene>
<evidence type="ECO:0008006" key="4">
    <source>
        <dbReference type="Google" id="ProtNLM"/>
    </source>
</evidence>
<keyword evidence="1" id="KW-0812">Transmembrane</keyword>
<evidence type="ECO:0000256" key="1">
    <source>
        <dbReference type="SAM" id="Phobius"/>
    </source>
</evidence>
<evidence type="ECO:0000313" key="3">
    <source>
        <dbReference type="Proteomes" id="UP001432322"/>
    </source>
</evidence>
<feature type="transmembrane region" description="Helical" evidence="1">
    <location>
        <begin position="119"/>
        <end position="140"/>
    </location>
</feature>
<comment type="caution">
    <text evidence="2">The sequence shown here is derived from an EMBL/GenBank/DDBJ whole genome shotgun (WGS) entry which is preliminary data.</text>
</comment>
<proteinExistence type="predicted"/>
<dbReference type="EMBL" id="BTSY01000004">
    <property type="protein sequence ID" value="GMT22558.1"/>
    <property type="molecule type" value="Genomic_DNA"/>
</dbReference>
<dbReference type="Proteomes" id="UP001432322">
    <property type="component" value="Unassembled WGS sequence"/>
</dbReference>
<keyword evidence="1" id="KW-0472">Membrane</keyword>